<gene>
    <name evidence="4" type="ORF">HMPREF3180_01461</name>
</gene>
<feature type="domain" description="Prepilin type IV endopeptidase peptidase" evidence="3">
    <location>
        <begin position="15"/>
        <end position="121"/>
    </location>
</feature>
<accession>A0A134A8T4</accession>
<feature type="transmembrane region" description="Helical" evidence="2">
    <location>
        <begin position="133"/>
        <end position="152"/>
    </location>
</feature>
<keyword evidence="2" id="KW-0472">Membrane</keyword>
<reference evidence="5" key="1">
    <citation type="submission" date="2016-01" db="EMBL/GenBank/DDBJ databases">
        <authorList>
            <person name="Mitreva M."/>
            <person name="Pepin K.H."/>
            <person name="Mihindukulasuriya K.A."/>
            <person name="Fulton R."/>
            <person name="Fronick C."/>
            <person name="O'Laughlin M."/>
            <person name="Miner T."/>
            <person name="Herter B."/>
            <person name="Rosa B.A."/>
            <person name="Cordes M."/>
            <person name="Tomlinson C."/>
            <person name="Wollam A."/>
            <person name="Palsikar V.B."/>
            <person name="Mardis E.R."/>
            <person name="Wilson R.K."/>
        </authorList>
    </citation>
    <scope>NUCLEOTIDE SEQUENCE [LARGE SCALE GENOMIC DNA]</scope>
    <source>
        <strain evidence="5">KA00185</strain>
    </source>
</reference>
<dbReference type="Pfam" id="PF01478">
    <property type="entry name" value="Peptidase_A24"/>
    <property type="match status" value="1"/>
</dbReference>
<keyword evidence="5" id="KW-1185">Reference proteome</keyword>
<comment type="similarity">
    <text evidence="1">Belongs to the peptidase A24 family.</text>
</comment>
<feature type="transmembrane region" description="Helical" evidence="2">
    <location>
        <begin position="6"/>
        <end position="23"/>
    </location>
</feature>
<dbReference type="AlphaFoldDB" id="A0A134A8T4"/>
<evidence type="ECO:0000256" key="2">
    <source>
        <dbReference type="SAM" id="Phobius"/>
    </source>
</evidence>
<dbReference type="STRING" id="157687.HMPREF3180_01461"/>
<feature type="transmembrane region" description="Helical" evidence="2">
    <location>
        <begin position="56"/>
        <end position="73"/>
    </location>
</feature>
<feature type="transmembrane region" description="Helical" evidence="2">
    <location>
        <begin position="80"/>
        <end position="102"/>
    </location>
</feature>
<dbReference type="PATRIC" id="fig|157687.3.peg.1455"/>
<dbReference type="Proteomes" id="UP000070483">
    <property type="component" value="Unassembled WGS sequence"/>
</dbReference>
<dbReference type="GO" id="GO:0006465">
    <property type="term" value="P:signal peptide processing"/>
    <property type="evidence" value="ECO:0007669"/>
    <property type="project" value="TreeGrafter"/>
</dbReference>
<protein>
    <submittedName>
        <fullName evidence="4">Peptidase, A24 family</fullName>
    </submittedName>
</protein>
<evidence type="ECO:0000313" key="4">
    <source>
        <dbReference type="EMBL" id="KXB64131.1"/>
    </source>
</evidence>
<evidence type="ECO:0000259" key="3">
    <source>
        <dbReference type="Pfam" id="PF01478"/>
    </source>
</evidence>
<dbReference type="OrthoDB" id="81854at2"/>
<evidence type="ECO:0000313" key="5">
    <source>
        <dbReference type="Proteomes" id="UP000070483"/>
    </source>
</evidence>
<dbReference type="GO" id="GO:0005886">
    <property type="term" value="C:plasma membrane"/>
    <property type="evidence" value="ECO:0007669"/>
    <property type="project" value="TreeGrafter"/>
</dbReference>
<dbReference type="Gene3D" id="1.20.120.1220">
    <property type="match status" value="1"/>
</dbReference>
<feature type="transmembrane region" description="Helical" evidence="2">
    <location>
        <begin position="30"/>
        <end position="50"/>
    </location>
</feature>
<keyword evidence="2" id="KW-0812">Transmembrane</keyword>
<dbReference type="PANTHER" id="PTHR30487">
    <property type="entry name" value="TYPE 4 PREPILIN-LIKE PROTEINS LEADER PEPTIDE-PROCESSING ENZYME"/>
    <property type="match status" value="1"/>
</dbReference>
<evidence type="ECO:0000256" key="1">
    <source>
        <dbReference type="ARBA" id="ARBA00005801"/>
    </source>
</evidence>
<dbReference type="RefSeq" id="WP_060918132.1">
    <property type="nucleotide sequence ID" value="NZ_KQ960083.1"/>
</dbReference>
<keyword evidence="2" id="KW-1133">Transmembrane helix</keyword>
<sequence length="156" mass="18355">MKLEIINSIVEVIKYCIFFRIIWVDIKKRIIPEESVVILIILGLIAAIQNDNLEKYYLGICAYSMPMIVLYILEDYFRKTLIGFGDVKLMMGIGGLLEYFGIEKILNFYMILYIFSGVIASLFLFLKKWKKYEYIPFAPFIVASYIIFEILINKSW</sequence>
<dbReference type="InterPro" id="IPR050882">
    <property type="entry name" value="Prepilin_peptidase/N-MTase"/>
</dbReference>
<dbReference type="InterPro" id="IPR000045">
    <property type="entry name" value="Prepilin_IV_endopep_pep"/>
</dbReference>
<comment type="caution">
    <text evidence="4">The sequence shown here is derived from an EMBL/GenBank/DDBJ whole genome shotgun (WGS) entry which is preliminary data.</text>
</comment>
<organism evidence="4 5">
    <name type="scientific">Leptotrichia wadei</name>
    <dbReference type="NCBI Taxonomy" id="157687"/>
    <lineage>
        <taxon>Bacteria</taxon>
        <taxon>Fusobacteriati</taxon>
        <taxon>Fusobacteriota</taxon>
        <taxon>Fusobacteriia</taxon>
        <taxon>Fusobacteriales</taxon>
        <taxon>Leptotrichiaceae</taxon>
        <taxon>Leptotrichia</taxon>
    </lineage>
</organism>
<name>A0A134A8T4_9FUSO</name>
<dbReference type="EMBL" id="LSDD01000104">
    <property type="protein sequence ID" value="KXB64131.1"/>
    <property type="molecule type" value="Genomic_DNA"/>
</dbReference>
<feature type="transmembrane region" description="Helical" evidence="2">
    <location>
        <begin position="108"/>
        <end position="126"/>
    </location>
</feature>
<proteinExistence type="inferred from homology"/>
<dbReference type="PANTHER" id="PTHR30487:SF0">
    <property type="entry name" value="PREPILIN LEADER PEPTIDASE_N-METHYLTRANSFERASE-RELATED"/>
    <property type="match status" value="1"/>
</dbReference>
<dbReference type="GO" id="GO:0004190">
    <property type="term" value="F:aspartic-type endopeptidase activity"/>
    <property type="evidence" value="ECO:0007669"/>
    <property type="project" value="InterPro"/>
</dbReference>